<sequence length="166" mass="19835">MSNQLIQEVLSQINTKAEKHRQYSQELRLSMYLDDYETEVTDLLRAQFHKDNYKRLYPMLASYYNLFKKIVNIKSVIYKREAQRKWYRRDGKSEDENYAELIQKTNINTNQQLANKLTNVNNTSLVRIIPYIDNREIQYEAIPSELISITQNPDKPSEIRSLLHMV</sequence>
<dbReference type="EMBL" id="LAZR01037638">
    <property type="protein sequence ID" value="KKL21679.1"/>
    <property type="molecule type" value="Genomic_DNA"/>
</dbReference>
<evidence type="ECO:0000313" key="1">
    <source>
        <dbReference type="EMBL" id="KKL21679.1"/>
    </source>
</evidence>
<comment type="caution">
    <text evidence="1">The sequence shown here is derived from an EMBL/GenBank/DDBJ whole genome shotgun (WGS) entry which is preliminary data.</text>
</comment>
<proteinExistence type="predicted"/>
<accession>A0A0F9BIG2</accession>
<reference evidence="1" key="1">
    <citation type="journal article" date="2015" name="Nature">
        <title>Complex archaea that bridge the gap between prokaryotes and eukaryotes.</title>
        <authorList>
            <person name="Spang A."/>
            <person name="Saw J.H."/>
            <person name="Jorgensen S.L."/>
            <person name="Zaremba-Niedzwiedzka K."/>
            <person name="Martijn J."/>
            <person name="Lind A.E."/>
            <person name="van Eijk R."/>
            <person name="Schleper C."/>
            <person name="Guy L."/>
            <person name="Ettema T.J."/>
        </authorList>
    </citation>
    <scope>NUCLEOTIDE SEQUENCE</scope>
</reference>
<organism evidence="1">
    <name type="scientific">marine sediment metagenome</name>
    <dbReference type="NCBI Taxonomy" id="412755"/>
    <lineage>
        <taxon>unclassified sequences</taxon>
        <taxon>metagenomes</taxon>
        <taxon>ecological metagenomes</taxon>
    </lineage>
</organism>
<name>A0A0F9BIG2_9ZZZZ</name>
<gene>
    <name evidence="1" type="ORF">LCGC14_2443010</name>
</gene>
<protein>
    <submittedName>
        <fullName evidence="1">Uncharacterized protein</fullName>
    </submittedName>
</protein>
<dbReference type="AlphaFoldDB" id="A0A0F9BIG2"/>
<feature type="non-terminal residue" evidence="1">
    <location>
        <position position="166"/>
    </location>
</feature>